<proteinExistence type="predicted"/>
<sequence length="412" mass="46273">MAGAAASAPPAATSESVSPERKVPSWLFYALALLAGARLFLVAPEAARFGPAWPLLRSFRLGRQGPVRVRTSRALRSEEQHWFEVLNEDAGALPESERIVILYWGSVFLETAHGLHVVLNRLGYESAIVDGNSDHRRDPRLHILLGANFMKFLPENFIVYQMEQKTSKWITPQYESTMRRAKCVWDFSPANVEHWQAKGYTAAYVPLPVVTETVIETQQRYQGHPLAALSNDSSPASAAADATEAPESVVEQWDKTRPIDVLFYGAPNHHRAKIRKQLEEAAEGKDLKILFSMHYSLFGKRREAAIQRAKVVLNLHYYEGASLEVHRIHHLLAHGKAIVSERSADPRLDEVYEKRGAVFFASEESLVADVLALLEDSNTRLRLEQNSLGLAQELAWDTERLETGMKLATTTR</sequence>
<reference evidence="2" key="1">
    <citation type="submission" date="2021-01" db="EMBL/GenBank/DDBJ databases">
        <authorList>
            <person name="Corre E."/>
            <person name="Pelletier E."/>
            <person name="Niang G."/>
            <person name="Scheremetjew M."/>
            <person name="Finn R."/>
            <person name="Kale V."/>
            <person name="Holt S."/>
            <person name="Cochrane G."/>
            <person name="Meng A."/>
            <person name="Brown T."/>
            <person name="Cohen L."/>
        </authorList>
    </citation>
    <scope>NUCLEOTIDE SEQUENCE</scope>
    <source>
        <strain evidence="2">CCMP2078</strain>
    </source>
</reference>
<dbReference type="Gene3D" id="3.40.50.2000">
    <property type="entry name" value="Glycogen Phosphorylase B"/>
    <property type="match status" value="1"/>
</dbReference>
<evidence type="ECO:0000256" key="1">
    <source>
        <dbReference type="SAM" id="MobiDB-lite"/>
    </source>
</evidence>
<feature type="region of interest" description="Disordered" evidence="1">
    <location>
        <begin position="227"/>
        <end position="247"/>
    </location>
</feature>
<evidence type="ECO:0008006" key="3">
    <source>
        <dbReference type="Google" id="ProtNLM"/>
    </source>
</evidence>
<accession>A0A7R9YAN1</accession>
<dbReference type="AlphaFoldDB" id="A0A7R9YAN1"/>
<protein>
    <recommendedName>
        <fullName evidence="3">Glycosyl transferase family 1 domain-containing protein</fullName>
    </recommendedName>
</protein>
<organism evidence="2">
    <name type="scientific">Pinguiococcus pyrenoidosus</name>
    <dbReference type="NCBI Taxonomy" id="172671"/>
    <lineage>
        <taxon>Eukaryota</taxon>
        <taxon>Sar</taxon>
        <taxon>Stramenopiles</taxon>
        <taxon>Ochrophyta</taxon>
        <taxon>Pinguiophyceae</taxon>
        <taxon>Pinguiochrysidales</taxon>
        <taxon>Pinguiochrysidaceae</taxon>
        <taxon>Pinguiococcus</taxon>
    </lineage>
</organism>
<evidence type="ECO:0000313" key="2">
    <source>
        <dbReference type="EMBL" id="CAD8254813.1"/>
    </source>
</evidence>
<gene>
    <name evidence="2" type="ORF">PPYR1160_LOCUS4305</name>
</gene>
<dbReference type="EMBL" id="HBEA01005622">
    <property type="protein sequence ID" value="CAD8254813.1"/>
    <property type="molecule type" value="Transcribed_RNA"/>
</dbReference>
<name>A0A7R9YAN1_9STRA</name>